<feature type="region of interest" description="Disordered" evidence="1">
    <location>
        <begin position="138"/>
        <end position="162"/>
    </location>
</feature>
<proteinExistence type="predicted"/>
<name>A0A8H7U9K6_9FUNG</name>
<organism evidence="2 3">
    <name type="scientific">Umbelopsis vinacea</name>
    <dbReference type="NCBI Taxonomy" id="44442"/>
    <lineage>
        <taxon>Eukaryota</taxon>
        <taxon>Fungi</taxon>
        <taxon>Fungi incertae sedis</taxon>
        <taxon>Mucoromycota</taxon>
        <taxon>Mucoromycotina</taxon>
        <taxon>Umbelopsidomycetes</taxon>
        <taxon>Umbelopsidales</taxon>
        <taxon>Umbelopsidaceae</taxon>
        <taxon>Umbelopsis</taxon>
    </lineage>
</organism>
<evidence type="ECO:0000313" key="2">
    <source>
        <dbReference type="EMBL" id="KAG2173452.1"/>
    </source>
</evidence>
<evidence type="ECO:0000313" key="3">
    <source>
        <dbReference type="Proteomes" id="UP000612746"/>
    </source>
</evidence>
<keyword evidence="3" id="KW-1185">Reference proteome</keyword>
<dbReference type="Proteomes" id="UP000612746">
    <property type="component" value="Unassembled WGS sequence"/>
</dbReference>
<dbReference type="EMBL" id="JAEPRA010000019">
    <property type="protein sequence ID" value="KAG2173452.1"/>
    <property type="molecule type" value="Genomic_DNA"/>
</dbReference>
<dbReference type="AlphaFoldDB" id="A0A8H7U9K6"/>
<feature type="region of interest" description="Disordered" evidence="1">
    <location>
        <begin position="268"/>
        <end position="301"/>
    </location>
</feature>
<accession>A0A8H7U9K6</accession>
<gene>
    <name evidence="2" type="ORF">INT44_008804</name>
</gene>
<evidence type="ECO:0000256" key="1">
    <source>
        <dbReference type="SAM" id="MobiDB-lite"/>
    </source>
</evidence>
<feature type="compositionally biased region" description="Acidic residues" evidence="1">
    <location>
        <begin position="277"/>
        <end position="301"/>
    </location>
</feature>
<comment type="caution">
    <text evidence="2">The sequence shown here is derived from an EMBL/GenBank/DDBJ whole genome shotgun (WGS) entry which is preliminary data.</text>
</comment>
<sequence>MSSDFRDDHEEGIDQVDTNFFSIENEHISSDAQHSPETEALLRSGPFLQQHLGLSGIGIDGLEDNIPTASVDYGEVDDLPYASELGGILETSVSFDTVDDSQARTSNIPLLKKNFRLRNTSTENSLMTRIKRRKIGSLKNKQRASPSCEEAQPGDSQLPASGMSKLLEDDLRAHHMSLKALKEQLEAKLKRLKADESLLLYMARLSENDLEDVQPLFESDDISSNFRAQNDDINEEEWSDLYKKLSSNNEHEMGESSVQRRYVTDTLENTSVMPQLSEEEGDNDLEDDLGDDLEDADEAEDEETALKALNQMITEFGGDSEF</sequence>
<dbReference type="OrthoDB" id="2396380at2759"/>
<reference evidence="2" key="1">
    <citation type="submission" date="2020-12" db="EMBL/GenBank/DDBJ databases">
        <title>Metabolic potential, ecology and presence of endohyphal bacteria is reflected in genomic diversity of Mucoromycotina.</title>
        <authorList>
            <person name="Muszewska A."/>
            <person name="Okrasinska A."/>
            <person name="Steczkiewicz K."/>
            <person name="Drgas O."/>
            <person name="Orlowska M."/>
            <person name="Perlinska-Lenart U."/>
            <person name="Aleksandrzak-Piekarczyk T."/>
            <person name="Szatraj K."/>
            <person name="Zielenkiewicz U."/>
            <person name="Pilsyk S."/>
            <person name="Malc E."/>
            <person name="Mieczkowski P."/>
            <person name="Kruszewska J.S."/>
            <person name="Biernat P."/>
            <person name="Pawlowska J."/>
        </authorList>
    </citation>
    <scope>NUCLEOTIDE SEQUENCE</scope>
    <source>
        <strain evidence="2">WA0000051536</strain>
    </source>
</reference>
<protein>
    <submittedName>
        <fullName evidence="2">Uncharacterized protein</fullName>
    </submittedName>
</protein>